<feature type="region of interest" description="Disordered" evidence="1">
    <location>
        <begin position="108"/>
        <end position="192"/>
    </location>
</feature>
<keyword evidence="4" id="KW-1185">Reference proteome</keyword>
<protein>
    <submittedName>
        <fullName evidence="3">Outer membrane beta-barrel protein</fullName>
    </submittedName>
</protein>
<feature type="transmembrane region" description="Helical" evidence="2">
    <location>
        <begin position="42"/>
        <end position="64"/>
    </location>
</feature>
<dbReference type="SUPFAM" id="SSF56925">
    <property type="entry name" value="OMPA-like"/>
    <property type="match status" value="1"/>
</dbReference>
<accession>A0A507ZVL6</accession>
<dbReference type="InterPro" id="IPR011250">
    <property type="entry name" value="OMP/PagP_B-barrel"/>
</dbReference>
<name>A0A507ZVL6_9FLAO</name>
<keyword evidence="2" id="KW-0812">Transmembrane</keyword>
<evidence type="ECO:0000256" key="2">
    <source>
        <dbReference type="SAM" id="Phobius"/>
    </source>
</evidence>
<proteinExistence type="predicted"/>
<dbReference type="EMBL" id="VIAR01000001">
    <property type="protein sequence ID" value="TQD40641.1"/>
    <property type="molecule type" value="Genomic_DNA"/>
</dbReference>
<gene>
    <name evidence="3" type="ORF">FKR84_01285</name>
</gene>
<dbReference type="OrthoDB" id="1113942at2"/>
<evidence type="ECO:0000313" key="4">
    <source>
        <dbReference type="Proteomes" id="UP000317169"/>
    </source>
</evidence>
<feature type="region of interest" description="Disordered" evidence="1">
    <location>
        <begin position="273"/>
        <end position="292"/>
    </location>
</feature>
<evidence type="ECO:0000256" key="1">
    <source>
        <dbReference type="SAM" id="MobiDB-lite"/>
    </source>
</evidence>
<reference evidence="3 4" key="1">
    <citation type="submission" date="2019-06" db="EMBL/GenBank/DDBJ databases">
        <title>Flavibacter putida gen. nov., sp. nov., a novel marine bacterium of the family Flavobacteriaceae isolated from coastal seawater.</title>
        <authorList>
            <person name="Feng X."/>
        </authorList>
    </citation>
    <scope>NUCLEOTIDE SEQUENCE [LARGE SCALE GENOMIC DNA]</scope>
    <source>
        <strain evidence="3 4">PLHSN227</strain>
    </source>
</reference>
<organism evidence="3 4">
    <name type="scientific">Haloflavibacter putidus</name>
    <dbReference type="NCBI Taxonomy" id="2576776"/>
    <lineage>
        <taxon>Bacteria</taxon>
        <taxon>Pseudomonadati</taxon>
        <taxon>Bacteroidota</taxon>
        <taxon>Flavobacteriia</taxon>
        <taxon>Flavobacteriales</taxon>
        <taxon>Flavobacteriaceae</taxon>
        <taxon>Haloflavibacter</taxon>
    </lineage>
</organism>
<evidence type="ECO:0000313" key="3">
    <source>
        <dbReference type="EMBL" id="TQD40641.1"/>
    </source>
</evidence>
<feature type="compositionally biased region" description="Basic and acidic residues" evidence="1">
    <location>
        <begin position="273"/>
        <end position="286"/>
    </location>
</feature>
<comment type="caution">
    <text evidence="3">The sequence shown here is derived from an EMBL/GenBank/DDBJ whole genome shotgun (WGS) entry which is preliminary data.</text>
</comment>
<dbReference type="RefSeq" id="WP_141420372.1">
    <property type="nucleotide sequence ID" value="NZ_VIAR01000001.1"/>
</dbReference>
<keyword evidence="2" id="KW-1133">Transmembrane helix</keyword>
<feature type="region of interest" description="Disordered" evidence="1">
    <location>
        <begin position="74"/>
        <end position="94"/>
    </location>
</feature>
<dbReference type="AlphaFoldDB" id="A0A507ZVL6"/>
<feature type="compositionally biased region" description="Polar residues" evidence="1">
    <location>
        <begin position="74"/>
        <end position="84"/>
    </location>
</feature>
<feature type="compositionally biased region" description="Polar residues" evidence="1">
    <location>
        <begin position="132"/>
        <end position="192"/>
    </location>
</feature>
<dbReference type="Proteomes" id="UP000317169">
    <property type="component" value="Unassembled WGS sequence"/>
</dbReference>
<keyword evidence="2" id="KW-0472">Membrane</keyword>
<sequence>MSDKKNIDRVYQEQFKDFESAPREQVWKNIEHKLKNKQKRKVILIPLWYKIAGVAALVAIAFFIGKNFFYTSPNTQNSVSNSPTKPIEAEDNKELQKEDFKEVSIQNKNSLSAQSDQQKINKKQDNNKLKAQTKQQKSYKNQDNSRLVNASNNSGKAINPTSSIAVSEQKENSNSVNKNAQEKQNNPTNINTLAGNVLKDNKTQEKPNYFAGQNRNQNFEQDKKAIISLNKNNLFQSALAKKSDSLSTAKNTLVAETETPTKGKSLVEAAKEIQDETKENSERSEETETAVATSKWQIKPSVAPVYYGGLDGGNAIDHSFSQNSSEGEISTAYGINLAYTFAKRWKIRSGIGKVNLSYNVNNIAYNSTVNARNVGALQNHSKNITVLSKKPMVESAMTEVQSKIAEFKMGTLNQKIGYITLPVEVEYALVDKRFAINLIGGASTMFLDDNQININSAEGTIKLGESANLNNLSFSTNLGLGLGYELNKKFDLNLEPTFNYQINTFSDNANGFKPYYFGVYTGFSFKF</sequence>